<dbReference type="SUPFAM" id="SSF49452">
    <property type="entry name" value="Starch-binding domain-like"/>
    <property type="match status" value="1"/>
</dbReference>
<keyword evidence="7 8" id="KW-0998">Cell outer membrane</keyword>
<dbReference type="InterPro" id="IPR037066">
    <property type="entry name" value="Plug_dom_sf"/>
</dbReference>
<evidence type="ECO:0000259" key="11">
    <source>
        <dbReference type="Pfam" id="PF00593"/>
    </source>
</evidence>
<dbReference type="PANTHER" id="PTHR47234:SF3">
    <property type="entry name" value="SECRETIN_TONB SHORT N-TERMINAL DOMAIN-CONTAINING PROTEIN"/>
    <property type="match status" value="1"/>
</dbReference>
<dbReference type="SUPFAM" id="SSF56935">
    <property type="entry name" value="Porins"/>
    <property type="match status" value="1"/>
</dbReference>
<keyword evidence="5 9" id="KW-0798">TonB box</keyword>
<dbReference type="RefSeq" id="WP_126691488.1">
    <property type="nucleotide sequence ID" value="NZ_RXOF01000001.1"/>
</dbReference>
<evidence type="ECO:0000256" key="7">
    <source>
        <dbReference type="ARBA" id="ARBA00023237"/>
    </source>
</evidence>
<dbReference type="InterPro" id="IPR012910">
    <property type="entry name" value="Plug_dom"/>
</dbReference>
<dbReference type="InterPro" id="IPR013784">
    <property type="entry name" value="Carb-bd-like_fold"/>
</dbReference>
<evidence type="ECO:0000259" key="12">
    <source>
        <dbReference type="Pfam" id="PF07715"/>
    </source>
</evidence>
<evidence type="ECO:0000256" key="2">
    <source>
        <dbReference type="ARBA" id="ARBA00022448"/>
    </source>
</evidence>
<keyword evidence="2 8" id="KW-0813">Transport</keyword>
<feature type="signal peptide" evidence="10">
    <location>
        <begin position="1"/>
        <end position="27"/>
    </location>
</feature>
<dbReference type="Gene3D" id="2.170.130.10">
    <property type="entry name" value="TonB-dependent receptor, plug domain"/>
    <property type="match status" value="1"/>
</dbReference>
<dbReference type="InterPro" id="IPR039426">
    <property type="entry name" value="TonB-dep_rcpt-like"/>
</dbReference>
<dbReference type="OrthoDB" id="9805434at2"/>
<dbReference type="PROSITE" id="PS52016">
    <property type="entry name" value="TONB_DEPENDENT_REC_3"/>
    <property type="match status" value="1"/>
</dbReference>
<feature type="chain" id="PRO_5018534156" evidence="10">
    <location>
        <begin position="28"/>
        <end position="939"/>
    </location>
</feature>
<feature type="domain" description="TonB-dependent receptor-like beta-barrel" evidence="11">
    <location>
        <begin position="380"/>
        <end position="866"/>
    </location>
</feature>
<dbReference type="Proteomes" id="UP000282184">
    <property type="component" value="Unassembled WGS sequence"/>
</dbReference>
<dbReference type="Pfam" id="PF00593">
    <property type="entry name" value="TonB_dep_Rec_b-barrel"/>
    <property type="match status" value="1"/>
</dbReference>
<dbReference type="AlphaFoldDB" id="A0A3S0HRM9"/>
<dbReference type="PANTHER" id="PTHR47234">
    <property type="match status" value="1"/>
</dbReference>
<evidence type="ECO:0000256" key="3">
    <source>
        <dbReference type="ARBA" id="ARBA00022452"/>
    </source>
</evidence>
<comment type="similarity">
    <text evidence="8 9">Belongs to the TonB-dependent receptor family.</text>
</comment>
<keyword evidence="3 8" id="KW-1134">Transmembrane beta strand</keyword>
<evidence type="ECO:0000256" key="1">
    <source>
        <dbReference type="ARBA" id="ARBA00004571"/>
    </source>
</evidence>
<dbReference type="GO" id="GO:0009279">
    <property type="term" value="C:cell outer membrane"/>
    <property type="evidence" value="ECO:0007669"/>
    <property type="project" value="UniProtKB-SubCell"/>
</dbReference>
<organism evidence="13 14">
    <name type="scientific">Hymenobacter gummosus</name>
    <dbReference type="NCBI Taxonomy" id="1776032"/>
    <lineage>
        <taxon>Bacteria</taxon>
        <taxon>Pseudomonadati</taxon>
        <taxon>Bacteroidota</taxon>
        <taxon>Cytophagia</taxon>
        <taxon>Cytophagales</taxon>
        <taxon>Hymenobacteraceae</taxon>
        <taxon>Hymenobacter</taxon>
    </lineage>
</organism>
<evidence type="ECO:0000256" key="5">
    <source>
        <dbReference type="ARBA" id="ARBA00023077"/>
    </source>
</evidence>
<dbReference type="InterPro" id="IPR000531">
    <property type="entry name" value="Beta-barrel_TonB"/>
</dbReference>
<evidence type="ECO:0000256" key="8">
    <source>
        <dbReference type="PROSITE-ProRule" id="PRU01360"/>
    </source>
</evidence>
<keyword evidence="6 8" id="KW-0472">Membrane</keyword>
<accession>A0A3S0HRM9</accession>
<comment type="subcellular location">
    <subcellularLocation>
        <location evidence="1 8">Cell outer membrane</location>
        <topology evidence="1 8">Multi-pass membrane protein</topology>
    </subcellularLocation>
</comment>
<sequence length="939" mass="102382">MKQLFTHFGITGLSLCLSLLAPTDAQAQSRNAALSGTIKSDKEDMVVGASVVAIHMPTGIRRTGTTDAFGNFNIPDMLPGGPFTLQIVQPGFRTQVLTNVFLTAEKPTQLDFTLASELLAVGTRRADRSLLESAVPVDVLDMRELTPTVPQHDLTQILHYVVPSFNATRQTSADGADHIDPISLRGLAPDQALVLINGKRYHTTGLINLLGSRGVGSVNYDLNAFGANALDRVEILRDGAAAQYGSDAIAGVINLNLRTDNKGGNALLSTGITSQGDGFTSLLSLNRGVKLGQKGFLNVTAEGDYRGSTTRGSASRNITSWPVFSYDPAEEKAQLAASGKTYEDFRQINGDAKIHNLRGIYNLSVPLAKATDKHKFYSFGGYNYRRGQAVAPWVLPASADVDIVESIYPYGYQPHINSRIHDATAAAGFTFGLGQWSLDVSHVLGYNQMRYDLSNSLNSSLGAASPREFEAGGFQFTQNVTNATLSRLFPKALAGTNVAFGAELRHDRYEIVAGEEASWKDYGRGKVGASAGSQGFIGFDPTSAVVGTRRNVGAFLDVEADVTKQWTVGTALRYENYSDFGSAFIYKVSTRWQVAKMLALRGAYNTGFRAPALQQVLYRQLTLLPTSNGNVYSGIFNNQSDVARAAGIGRLRAEKSRNLSAGLVLTPTPKLTFTADAYQIDIDDRIILSGIFGYDSTGVRQSFNQALVRANADNAQFFTNAVNTRTRGLDLVATYRNGLGRGTLSVSLAANFNHTKIRSVQVPTTFQPLQTDALPGNDYIDQRQLSLIETGNPASKIILNTGYEIGKFNVLLRNVYFGSVHTYDFNFDPLEEGSVYMSFRPKTSTDLLLTFRPTKALMLTAGVNNLLNVYPDDITTAAFKNGRPPVGFRSFAEFNQYFENKYGRPSNLPYDFDILPYQSQQMPFNGRFFYLKAAYNVGL</sequence>
<evidence type="ECO:0000256" key="10">
    <source>
        <dbReference type="SAM" id="SignalP"/>
    </source>
</evidence>
<evidence type="ECO:0000256" key="4">
    <source>
        <dbReference type="ARBA" id="ARBA00022692"/>
    </source>
</evidence>
<dbReference type="InterPro" id="IPR036942">
    <property type="entry name" value="Beta-barrel_TonB_sf"/>
</dbReference>
<protein>
    <submittedName>
        <fullName evidence="13">TonB-dependent receptor</fullName>
    </submittedName>
</protein>
<keyword evidence="14" id="KW-1185">Reference proteome</keyword>
<keyword evidence="10" id="KW-0732">Signal</keyword>
<dbReference type="EMBL" id="RXOF01000001">
    <property type="protein sequence ID" value="RTQ53562.1"/>
    <property type="molecule type" value="Genomic_DNA"/>
</dbReference>
<gene>
    <name evidence="13" type="ORF">EJV47_02135</name>
</gene>
<dbReference type="Pfam" id="PF13620">
    <property type="entry name" value="CarboxypepD_reg"/>
    <property type="match status" value="1"/>
</dbReference>
<keyword evidence="4 8" id="KW-0812">Transmembrane</keyword>
<reference evidence="13 14" key="1">
    <citation type="submission" date="2018-12" db="EMBL/GenBank/DDBJ databases">
        <title>Hymenobacter gummosus sp. nov., isolated from a spring.</title>
        <authorList>
            <person name="Nie L."/>
        </authorList>
    </citation>
    <scope>NUCLEOTIDE SEQUENCE [LARGE SCALE GENOMIC DNA]</scope>
    <source>
        <strain evidence="13 14">KCTC 52166</strain>
    </source>
</reference>
<dbReference type="Gene3D" id="2.40.170.20">
    <property type="entry name" value="TonB-dependent receptor, beta-barrel domain"/>
    <property type="match status" value="1"/>
</dbReference>
<dbReference type="GO" id="GO:0030246">
    <property type="term" value="F:carbohydrate binding"/>
    <property type="evidence" value="ECO:0007669"/>
    <property type="project" value="InterPro"/>
</dbReference>
<comment type="caution">
    <text evidence="13">The sequence shown here is derived from an EMBL/GenBank/DDBJ whole genome shotgun (WGS) entry which is preliminary data.</text>
</comment>
<evidence type="ECO:0000256" key="6">
    <source>
        <dbReference type="ARBA" id="ARBA00023136"/>
    </source>
</evidence>
<name>A0A3S0HRM9_9BACT</name>
<dbReference type="Gene3D" id="2.60.40.1120">
    <property type="entry name" value="Carboxypeptidase-like, regulatory domain"/>
    <property type="match status" value="1"/>
</dbReference>
<dbReference type="Pfam" id="PF07715">
    <property type="entry name" value="Plug"/>
    <property type="match status" value="1"/>
</dbReference>
<proteinExistence type="inferred from homology"/>
<evidence type="ECO:0000313" key="13">
    <source>
        <dbReference type="EMBL" id="RTQ53562.1"/>
    </source>
</evidence>
<evidence type="ECO:0000256" key="9">
    <source>
        <dbReference type="RuleBase" id="RU003357"/>
    </source>
</evidence>
<keyword evidence="13" id="KW-0675">Receptor</keyword>
<evidence type="ECO:0000313" key="14">
    <source>
        <dbReference type="Proteomes" id="UP000282184"/>
    </source>
</evidence>
<feature type="domain" description="TonB-dependent receptor plug" evidence="12">
    <location>
        <begin position="131"/>
        <end position="252"/>
    </location>
</feature>